<proteinExistence type="predicted"/>
<reference evidence="1 2" key="1">
    <citation type="journal article" date="2022" name="Plant J.">
        <title>Chromosome-level genome of Camellia lanceoleosa provides a valuable resource for understanding genome evolution and self-incompatibility.</title>
        <authorList>
            <person name="Gong W."/>
            <person name="Xiao S."/>
            <person name="Wang L."/>
            <person name="Liao Z."/>
            <person name="Chang Y."/>
            <person name="Mo W."/>
            <person name="Hu G."/>
            <person name="Li W."/>
            <person name="Zhao G."/>
            <person name="Zhu H."/>
            <person name="Hu X."/>
            <person name="Ji K."/>
            <person name="Xiang X."/>
            <person name="Song Q."/>
            <person name="Yuan D."/>
            <person name="Jin S."/>
            <person name="Zhang L."/>
        </authorList>
    </citation>
    <scope>NUCLEOTIDE SEQUENCE [LARGE SCALE GENOMIC DNA]</scope>
    <source>
        <strain evidence="1">SQ_2022a</strain>
    </source>
</reference>
<dbReference type="EMBL" id="CM045759">
    <property type="protein sequence ID" value="KAI8018722.1"/>
    <property type="molecule type" value="Genomic_DNA"/>
</dbReference>
<sequence length="171" mass="19489">MRLAQGNVSSVTSASSGNHSLRDKKDVKGIATSATTDKLKASNFPALLLRIGQWELARLPHFFKEMNPQPRKHTLWQATADFTNGQASIHSNTTAKRRPIHSLRRLTVMATQGEFRSASIWFCPFLHLFIFPLRNWSEFLGAPAYQQTASNWQHFLQCTQGLLNKYYEKLI</sequence>
<organism evidence="1 2">
    <name type="scientific">Camellia lanceoleosa</name>
    <dbReference type="NCBI Taxonomy" id="1840588"/>
    <lineage>
        <taxon>Eukaryota</taxon>
        <taxon>Viridiplantae</taxon>
        <taxon>Streptophyta</taxon>
        <taxon>Embryophyta</taxon>
        <taxon>Tracheophyta</taxon>
        <taxon>Spermatophyta</taxon>
        <taxon>Magnoliopsida</taxon>
        <taxon>eudicotyledons</taxon>
        <taxon>Gunneridae</taxon>
        <taxon>Pentapetalae</taxon>
        <taxon>asterids</taxon>
        <taxon>Ericales</taxon>
        <taxon>Theaceae</taxon>
        <taxon>Camellia</taxon>
    </lineage>
</organism>
<name>A0ACC0HYQ1_9ERIC</name>
<evidence type="ECO:0000313" key="1">
    <source>
        <dbReference type="EMBL" id="KAI8018722.1"/>
    </source>
</evidence>
<evidence type="ECO:0000313" key="2">
    <source>
        <dbReference type="Proteomes" id="UP001060215"/>
    </source>
</evidence>
<accession>A0ACC0HYQ1</accession>
<dbReference type="Proteomes" id="UP001060215">
    <property type="component" value="Chromosome 2"/>
</dbReference>
<comment type="caution">
    <text evidence="1">The sequence shown here is derived from an EMBL/GenBank/DDBJ whole genome shotgun (WGS) entry which is preliminary data.</text>
</comment>
<protein>
    <submittedName>
        <fullName evidence="1">Uncharacterized protein</fullName>
    </submittedName>
</protein>
<gene>
    <name evidence="1" type="ORF">LOK49_LG04G00610</name>
</gene>
<keyword evidence="2" id="KW-1185">Reference proteome</keyword>